<evidence type="ECO:0000313" key="2">
    <source>
        <dbReference type="EMBL" id="JAD76962.1"/>
    </source>
</evidence>
<evidence type="ECO:0008006" key="3">
    <source>
        <dbReference type="Google" id="ProtNLM"/>
    </source>
</evidence>
<name>A0A0A9CZP3_ARUDO</name>
<reference evidence="2" key="2">
    <citation type="journal article" date="2015" name="Data Brief">
        <title>Shoot transcriptome of the giant reed, Arundo donax.</title>
        <authorList>
            <person name="Barrero R.A."/>
            <person name="Guerrero F.D."/>
            <person name="Moolhuijzen P."/>
            <person name="Goolsby J.A."/>
            <person name="Tidwell J."/>
            <person name="Bellgard S.E."/>
            <person name="Bellgard M.I."/>
        </authorList>
    </citation>
    <scope>NUCLEOTIDE SEQUENCE</scope>
    <source>
        <tissue evidence="2">Shoot tissue taken approximately 20 cm above the soil surface</tissue>
    </source>
</reference>
<evidence type="ECO:0000256" key="1">
    <source>
        <dbReference type="SAM" id="MobiDB-lite"/>
    </source>
</evidence>
<sequence>MADQRSMSDRRGRHPQPQGLEDIDREHGSTEPSQEADVVNFGTTKRAKWSHQMKLFLIELLKDYDCQVFEHKSKEVWTHIVSRLNTKFGTSFTLNQVK</sequence>
<dbReference type="PANTHER" id="PTHR47072:SF1">
    <property type="entry name" value="OS09G0122200 PROTEIN"/>
    <property type="match status" value="1"/>
</dbReference>
<proteinExistence type="predicted"/>
<dbReference type="PANTHER" id="PTHR47072">
    <property type="match status" value="1"/>
</dbReference>
<accession>A0A0A9CZP3</accession>
<reference evidence="2" key="1">
    <citation type="submission" date="2014-09" db="EMBL/GenBank/DDBJ databases">
        <authorList>
            <person name="Magalhaes I.L.F."/>
            <person name="Oliveira U."/>
            <person name="Santos F.R."/>
            <person name="Vidigal T.H.D.A."/>
            <person name="Brescovit A.D."/>
            <person name="Santos A.J."/>
        </authorList>
    </citation>
    <scope>NUCLEOTIDE SEQUENCE</scope>
    <source>
        <tissue evidence="2">Shoot tissue taken approximately 20 cm above the soil surface</tissue>
    </source>
</reference>
<protein>
    <recommendedName>
        <fullName evidence="3">Myb/SANT-like domain-containing protein</fullName>
    </recommendedName>
</protein>
<dbReference type="EMBL" id="GBRH01220933">
    <property type="protein sequence ID" value="JAD76962.1"/>
    <property type="molecule type" value="Transcribed_RNA"/>
</dbReference>
<organism evidence="2">
    <name type="scientific">Arundo donax</name>
    <name type="common">Giant reed</name>
    <name type="synonym">Donax arundinaceus</name>
    <dbReference type="NCBI Taxonomy" id="35708"/>
    <lineage>
        <taxon>Eukaryota</taxon>
        <taxon>Viridiplantae</taxon>
        <taxon>Streptophyta</taxon>
        <taxon>Embryophyta</taxon>
        <taxon>Tracheophyta</taxon>
        <taxon>Spermatophyta</taxon>
        <taxon>Magnoliopsida</taxon>
        <taxon>Liliopsida</taxon>
        <taxon>Poales</taxon>
        <taxon>Poaceae</taxon>
        <taxon>PACMAD clade</taxon>
        <taxon>Arundinoideae</taxon>
        <taxon>Arundineae</taxon>
        <taxon>Arundo</taxon>
    </lineage>
</organism>
<dbReference type="AlphaFoldDB" id="A0A0A9CZP3"/>
<feature type="compositionally biased region" description="Basic and acidic residues" evidence="1">
    <location>
        <begin position="1"/>
        <end position="10"/>
    </location>
</feature>
<feature type="region of interest" description="Disordered" evidence="1">
    <location>
        <begin position="1"/>
        <end position="37"/>
    </location>
</feature>